<keyword evidence="4" id="KW-1185">Reference proteome</keyword>
<gene>
    <name evidence="3" type="ORF">QBC41DRAFT_63488</name>
</gene>
<dbReference type="AlphaFoldDB" id="A0AA39ZI23"/>
<evidence type="ECO:0000313" key="4">
    <source>
        <dbReference type="Proteomes" id="UP001174997"/>
    </source>
</evidence>
<dbReference type="Gene3D" id="1.20.58.340">
    <property type="entry name" value="Magnesium transport protein CorA, transmembrane region"/>
    <property type="match status" value="1"/>
</dbReference>
<keyword evidence="2" id="KW-0812">Transmembrane</keyword>
<name>A0AA39ZI23_9PEZI</name>
<proteinExistence type="predicted"/>
<sequence>MSRAGARDPTPPFLPLNYTYKLSNEMDVFGVSFLDDLNFSTEAREVRCIDILCFESSPAQVQDHTLNTDSDEFGQWLKQEGPFSTPDTNPNNPPPTGRLRLVSCIWSRDSNWALPFSKERWTELSEVLQLPASYDGDLTATESSGFYIAPINSNRGPSSLGISLNFTPTADAWISTALSYTHELRLTQGFLAVHEDRYFDPSSGFVLLNLLQAKDHAREPLVLPLVIYRWAVEFMKNQLHVADGKLQSVKHNLGVFEAELDTYWRIHAKDAEDKSYTVLHERIVTQHQYLTAWYKDMILDLGDSIGSAISQIENHSYGTGHQPEVGKPGAYDGFRSRQFLQLISARNRALFLWHSRLVQEIPILLQVLYNLMQQDIARETRRDSSAMKSIALLTMVFLPGTAIATVMAPFTRISDEDDKLQLSAHFWVFWAVAGPVTLAVLAIWGIWIQRNEVNKALKNRLEKLENAKIMSNIRTQKIEASRAFEKGFERLKGMEILRKRNRGTPGDVELNGVMVGAGGLADQRQGS</sequence>
<accession>A0AA39ZI23</accession>
<keyword evidence="2" id="KW-0472">Membrane</keyword>
<feature type="transmembrane region" description="Helical" evidence="2">
    <location>
        <begin position="427"/>
        <end position="448"/>
    </location>
</feature>
<keyword evidence="2" id="KW-1133">Transmembrane helix</keyword>
<protein>
    <submittedName>
        <fullName evidence="3">Uncharacterized protein</fullName>
    </submittedName>
</protein>
<feature type="transmembrane region" description="Helical" evidence="2">
    <location>
        <begin position="390"/>
        <end position="407"/>
    </location>
</feature>
<evidence type="ECO:0000313" key="3">
    <source>
        <dbReference type="EMBL" id="KAK0671005.1"/>
    </source>
</evidence>
<evidence type="ECO:0000256" key="1">
    <source>
        <dbReference type="SAM" id="MobiDB-lite"/>
    </source>
</evidence>
<comment type="caution">
    <text evidence="3">The sequence shown here is derived from an EMBL/GenBank/DDBJ whole genome shotgun (WGS) entry which is preliminary data.</text>
</comment>
<feature type="region of interest" description="Disordered" evidence="1">
    <location>
        <begin position="76"/>
        <end position="96"/>
    </location>
</feature>
<reference evidence="3" key="1">
    <citation type="submission" date="2023-06" db="EMBL/GenBank/DDBJ databases">
        <title>Genome-scale phylogeny and comparative genomics of the fungal order Sordariales.</title>
        <authorList>
            <consortium name="Lawrence Berkeley National Laboratory"/>
            <person name="Hensen N."/>
            <person name="Bonometti L."/>
            <person name="Westerberg I."/>
            <person name="Brannstrom I.O."/>
            <person name="Guillou S."/>
            <person name="Cros-Aarteil S."/>
            <person name="Calhoun S."/>
            <person name="Haridas S."/>
            <person name="Kuo A."/>
            <person name="Mondo S."/>
            <person name="Pangilinan J."/>
            <person name="Riley R."/>
            <person name="Labutti K."/>
            <person name="Andreopoulos B."/>
            <person name="Lipzen A."/>
            <person name="Chen C."/>
            <person name="Yanf M."/>
            <person name="Daum C."/>
            <person name="Ng V."/>
            <person name="Clum A."/>
            <person name="Steindorff A."/>
            <person name="Ohm R."/>
            <person name="Martin F."/>
            <person name="Silar P."/>
            <person name="Natvig D."/>
            <person name="Lalanne C."/>
            <person name="Gautier V."/>
            <person name="Ament-Velasquez S.L."/>
            <person name="Kruys A."/>
            <person name="Hutchinson M.I."/>
            <person name="Powell A.J."/>
            <person name="Barry K."/>
            <person name="Miller A.N."/>
            <person name="Grigoriev I.V."/>
            <person name="Debuchy R."/>
            <person name="Gladieux P."/>
            <person name="Thoren M.H."/>
            <person name="Johannesson H."/>
        </authorList>
    </citation>
    <scope>NUCLEOTIDE SEQUENCE</scope>
    <source>
        <strain evidence="3">CBS 307.81</strain>
    </source>
</reference>
<evidence type="ECO:0000256" key="2">
    <source>
        <dbReference type="SAM" id="Phobius"/>
    </source>
</evidence>
<organism evidence="3 4">
    <name type="scientific">Cercophora samala</name>
    <dbReference type="NCBI Taxonomy" id="330535"/>
    <lineage>
        <taxon>Eukaryota</taxon>
        <taxon>Fungi</taxon>
        <taxon>Dikarya</taxon>
        <taxon>Ascomycota</taxon>
        <taxon>Pezizomycotina</taxon>
        <taxon>Sordariomycetes</taxon>
        <taxon>Sordariomycetidae</taxon>
        <taxon>Sordariales</taxon>
        <taxon>Lasiosphaeriaceae</taxon>
        <taxon>Cercophora</taxon>
    </lineage>
</organism>
<dbReference type="EMBL" id="JAULSY010000025">
    <property type="protein sequence ID" value="KAK0671005.1"/>
    <property type="molecule type" value="Genomic_DNA"/>
</dbReference>
<dbReference type="Proteomes" id="UP001174997">
    <property type="component" value="Unassembled WGS sequence"/>
</dbReference>